<evidence type="ECO:0000256" key="1">
    <source>
        <dbReference type="SAM" id="SignalP"/>
    </source>
</evidence>
<evidence type="ECO:0000259" key="2">
    <source>
        <dbReference type="Pfam" id="PF04366"/>
    </source>
</evidence>
<sequence>MKTLKSITVIIVIFMAFSAFSQNNNDQRVINDAEKAKVKLEAIDKGLDRFFKNSSGYVIFPNVGEGGFIIGAASGNGVVYENGKVVGMADLKKIDVGLQAGGQSLTEIIFFETDDALNAFKQGEYKFSAEASAIAIEKGVAAKANYDDGVVAFIKPKKGLMADLSIGGQKFEYKPLDIQ</sequence>
<reference evidence="3 4" key="1">
    <citation type="submission" date="2016-10" db="EMBL/GenBank/DDBJ databases">
        <authorList>
            <person name="de Groot N.N."/>
        </authorList>
    </citation>
    <scope>NUCLEOTIDE SEQUENCE [LARGE SCALE GENOMIC DNA]</scope>
    <source>
        <strain evidence="3 4">DSM 19886</strain>
    </source>
</reference>
<dbReference type="RefSeq" id="WP_089890503.1">
    <property type="nucleotide sequence ID" value="NZ_FNGV01000006.1"/>
</dbReference>
<dbReference type="STRING" id="192904.SAMN04488514_106202"/>
<gene>
    <name evidence="3" type="ORF">SAMN04488514_106202</name>
</gene>
<protein>
    <submittedName>
        <fullName evidence="3">Lipid-binding SYLF domain-containing protein</fullName>
    </submittedName>
</protein>
<dbReference type="EMBL" id="FNGV01000006">
    <property type="protein sequence ID" value="SDM24366.1"/>
    <property type="molecule type" value="Genomic_DNA"/>
</dbReference>
<feature type="chain" id="PRO_5011563664" evidence="1">
    <location>
        <begin position="22"/>
        <end position="179"/>
    </location>
</feature>
<dbReference type="AlphaFoldDB" id="A0A1G9RM75"/>
<dbReference type="Pfam" id="PF04366">
    <property type="entry name" value="Ysc84"/>
    <property type="match status" value="1"/>
</dbReference>
<organism evidence="3 4">
    <name type="scientific">Kriegella aquimaris</name>
    <dbReference type="NCBI Taxonomy" id="192904"/>
    <lineage>
        <taxon>Bacteria</taxon>
        <taxon>Pseudomonadati</taxon>
        <taxon>Bacteroidota</taxon>
        <taxon>Flavobacteriia</taxon>
        <taxon>Flavobacteriales</taxon>
        <taxon>Flavobacteriaceae</taxon>
        <taxon>Kriegella</taxon>
    </lineage>
</organism>
<keyword evidence="1" id="KW-0732">Signal</keyword>
<keyword evidence="4" id="KW-1185">Reference proteome</keyword>
<feature type="signal peptide" evidence="1">
    <location>
        <begin position="1"/>
        <end position="21"/>
    </location>
</feature>
<proteinExistence type="predicted"/>
<accession>A0A1G9RM75</accession>
<name>A0A1G9RM75_9FLAO</name>
<dbReference type="InterPro" id="IPR007461">
    <property type="entry name" value="Ysc84_actin-binding"/>
</dbReference>
<dbReference type="CDD" id="cd11524">
    <property type="entry name" value="SYLF"/>
    <property type="match status" value="1"/>
</dbReference>
<evidence type="ECO:0000313" key="3">
    <source>
        <dbReference type="EMBL" id="SDM24366.1"/>
    </source>
</evidence>
<dbReference type="OrthoDB" id="5405772at2"/>
<dbReference type="Proteomes" id="UP000199440">
    <property type="component" value="Unassembled WGS sequence"/>
</dbReference>
<evidence type="ECO:0000313" key="4">
    <source>
        <dbReference type="Proteomes" id="UP000199440"/>
    </source>
</evidence>
<feature type="domain" description="Ysc84 actin-binding" evidence="2">
    <location>
        <begin position="94"/>
        <end position="171"/>
    </location>
</feature>